<feature type="non-terminal residue" evidence="1">
    <location>
        <position position="1"/>
    </location>
</feature>
<sequence>VDYETSSIVIYDIEEDELSNQQSEDEWSERLNSLHSVTFTEKTELM</sequence>
<evidence type="ECO:0000313" key="2">
    <source>
        <dbReference type="Proteomes" id="UP000887013"/>
    </source>
</evidence>
<organism evidence="1 2">
    <name type="scientific">Nephila pilipes</name>
    <name type="common">Giant wood spider</name>
    <name type="synonym">Nephila maculata</name>
    <dbReference type="NCBI Taxonomy" id="299642"/>
    <lineage>
        <taxon>Eukaryota</taxon>
        <taxon>Metazoa</taxon>
        <taxon>Ecdysozoa</taxon>
        <taxon>Arthropoda</taxon>
        <taxon>Chelicerata</taxon>
        <taxon>Arachnida</taxon>
        <taxon>Araneae</taxon>
        <taxon>Araneomorphae</taxon>
        <taxon>Entelegynae</taxon>
        <taxon>Araneoidea</taxon>
        <taxon>Nephilidae</taxon>
        <taxon>Nephila</taxon>
    </lineage>
</organism>
<protein>
    <submittedName>
        <fullName evidence="1">Uncharacterized protein</fullName>
    </submittedName>
</protein>
<reference evidence="1" key="1">
    <citation type="submission" date="2020-08" db="EMBL/GenBank/DDBJ databases">
        <title>Multicomponent nature underlies the extraordinary mechanical properties of spider dragline silk.</title>
        <authorList>
            <person name="Kono N."/>
            <person name="Nakamura H."/>
            <person name="Mori M."/>
            <person name="Yoshida Y."/>
            <person name="Ohtoshi R."/>
            <person name="Malay A.D."/>
            <person name="Moran D.A.P."/>
            <person name="Tomita M."/>
            <person name="Numata K."/>
            <person name="Arakawa K."/>
        </authorList>
    </citation>
    <scope>NUCLEOTIDE SEQUENCE</scope>
</reference>
<gene>
    <name evidence="1" type="ORF">NPIL_219131</name>
</gene>
<dbReference type="EMBL" id="BMAW01118974">
    <property type="protein sequence ID" value="GFT82421.1"/>
    <property type="molecule type" value="Genomic_DNA"/>
</dbReference>
<accession>A0A8X6PSU3</accession>
<dbReference type="Proteomes" id="UP000887013">
    <property type="component" value="Unassembled WGS sequence"/>
</dbReference>
<comment type="caution">
    <text evidence="1">The sequence shown here is derived from an EMBL/GenBank/DDBJ whole genome shotgun (WGS) entry which is preliminary data.</text>
</comment>
<keyword evidence="2" id="KW-1185">Reference proteome</keyword>
<proteinExistence type="predicted"/>
<dbReference type="AlphaFoldDB" id="A0A8X6PSU3"/>
<evidence type="ECO:0000313" key="1">
    <source>
        <dbReference type="EMBL" id="GFT82421.1"/>
    </source>
</evidence>
<name>A0A8X6PSU3_NEPPI</name>